<dbReference type="EMBL" id="JBBUTH010000003">
    <property type="protein sequence ID" value="MEK8050039.1"/>
    <property type="molecule type" value="Genomic_DNA"/>
</dbReference>
<evidence type="ECO:0000313" key="1">
    <source>
        <dbReference type="EMBL" id="MEK8050039.1"/>
    </source>
</evidence>
<sequence length="330" mass="33504">MNTLPDFDIRDRLPRWIGTALLGSTALLSACGGGGGASTEAADDGSMPAQATARFTSSQDAATALVRNAEQHTRNLQLASGLAGAAAPKLASAAPMRPLGQVALRHALAVQSLSAELCAAGTATIDVADSLLDRFVKDPNALLQAGDTLAFSATACTVKAAVDLGDVALGDFGVGAVIDGRFTLKVLQRSGSDLLLELTYAAFSWQPVGQAAYPALDATIRFGTQAGQAVFSLDVTGIRFLSTPEVIATSQQIQVSSGSLRGRVPASAGTGHADYGYKGWIYATSSGRADAGTVTLSGAGTDQASIVASASGYQVSISSGGSTRQYSVAR</sequence>
<gene>
    <name evidence="1" type="ORF">AACH10_07305</name>
</gene>
<organism evidence="1 2">
    <name type="scientific">Pseudaquabacterium inlustre</name>
    <dbReference type="NCBI Taxonomy" id="2984192"/>
    <lineage>
        <taxon>Bacteria</taxon>
        <taxon>Pseudomonadati</taxon>
        <taxon>Pseudomonadota</taxon>
        <taxon>Betaproteobacteria</taxon>
        <taxon>Burkholderiales</taxon>
        <taxon>Sphaerotilaceae</taxon>
        <taxon>Pseudaquabacterium</taxon>
    </lineage>
</organism>
<dbReference type="RefSeq" id="WP_341409708.1">
    <property type="nucleotide sequence ID" value="NZ_JBBUTH010000003.1"/>
</dbReference>
<proteinExistence type="predicted"/>
<evidence type="ECO:0008006" key="3">
    <source>
        <dbReference type="Google" id="ProtNLM"/>
    </source>
</evidence>
<protein>
    <recommendedName>
        <fullName evidence="3">Lipoprotein</fullName>
    </recommendedName>
</protein>
<keyword evidence="2" id="KW-1185">Reference proteome</keyword>
<evidence type="ECO:0000313" key="2">
    <source>
        <dbReference type="Proteomes" id="UP001365405"/>
    </source>
</evidence>
<reference evidence="1 2" key="1">
    <citation type="submission" date="2024-04" db="EMBL/GenBank/DDBJ databases">
        <title>Novel species of the genus Ideonella isolated from streams.</title>
        <authorList>
            <person name="Lu H."/>
        </authorList>
    </citation>
    <scope>NUCLEOTIDE SEQUENCE [LARGE SCALE GENOMIC DNA]</scope>
    <source>
        <strain evidence="1 2">DXS22W</strain>
    </source>
</reference>
<name>A0ABU9CDT5_9BURK</name>
<dbReference type="Proteomes" id="UP001365405">
    <property type="component" value="Unassembled WGS sequence"/>
</dbReference>
<accession>A0ABU9CDT5</accession>
<comment type="caution">
    <text evidence="1">The sequence shown here is derived from an EMBL/GenBank/DDBJ whole genome shotgun (WGS) entry which is preliminary data.</text>
</comment>